<accession>A0A6I9Z7H3</accession>
<dbReference type="FunFam" id="3.40.50.300:FF:000910">
    <property type="entry name" value="probable ATP-dependent DNA helicase DDX11"/>
    <property type="match status" value="1"/>
</dbReference>
<dbReference type="SMART" id="SM00488">
    <property type="entry name" value="DEXDc2"/>
    <property type="match status" value="1"/>
</dbReference>
<keyword evidence="2" id="KW-0378">Hydrolase</keyword>
<gene>
    <name evidence="7" type="primary">LOC106557139</name>
</gene>
<dbReference type="GO" id="GO:0016818">
    <property type="term" value="F:hydrolase activity, acting on acid anhydrides, in phosphorus-containing anhydrides"/>
    <property type="evidence" value="ECO:0007669"/>
    <property type="project" value="InterPro"/>
</dbReference>
<evidence type="ECO:0000259" key="5">
    <source>
        <dbReference type="PROSITE" id="PS51193"/>
    </source>
</evidence>
<feature type="compositionally biased region" description="Acidic residues" evidence="4">
    <location>
        <begin position="214"/>
        <end position="223"/>
    </location>
</feature>
<evidence type="ECO:0000256" key="2">
    <source>
        <dbReference type="ARBA" id="ARBA00022801"/>
    </source>
</evidence>
<dbReference type="InterPro" id="IPR045028">
    <property type="entry name" value="DinG/Rad3-like"/>
</dbReference>
<dbReference type="PANTHER" id="PTHR11472">
    <property type="entry name" value="DNA REPAIR DEAD HELICASE RAD3/XP-D SUBFAMILY MEMBER"/>
    <property type="match status" value="1"/>
</dbReference>
<feature type="region of interest" description="Disordered" evidence="4">
    <location>
        <begin position="160"/>
        <end position="230"/>
    </location>
</feature>
<evidence type="ECO:0000256" key="1">
    <source>
        <dbReference type="ARBA" id="ARBA00022741"/>
    </source>
</evidence>
<name>A0A6I9Z7H3_9SAUR</name>
<evidence type="ECO:0000256" key="4">
    <source>
        <dbReference type="SAM" id="MobiDB-lite"/>
    </source>
</evidence>
<keyword evidence="6" id="KW-1185">Reference proteome</keyword>
<dbReference type="InterPro" id="IPR014013">
    <property type="entry name" value="Helic_SF1/SF2_ATP-bd_DinG/Rad3"/>
</dbReference>
<dbReference type="PANTHER" id="PTHR11472:SF41">
    <property type="entry name" value="ATP-DEPENDENT DNA HELICASE DDX11-RELATED"/>
    <property type="match status" value="1"/>
</dbReference>
<dbReference type="GeneID" id="106557139"/>
<dbReference type="GO" id="GO:0005634">
    <property type="term" value="C:nucleus"/>
    <property type="evidence" value="ECO:0007669"/>
    <property type="project" value="TreeGrafter"/>
</dbReference>
<sequence>MTEETEEKARVNFPFPYTPYPIQEQFMAKLYQVLEMGKIGIFESPTGTGKSLSLICGALSWLRDFEEKKKLEEAQLLASKIGGKDAEEELKESNTKLLASQPANNEPDWIMQFVQEKKEQEMIHRLKEEQIKRKKREAYLEQIRHNVKLKYVSKRKRMEEEEAEHLLQLSKDSLSTPAEPGSLELSDASEEDLILAEYQSDEEQKTGNRLTGMDSDDDDDDLQEEHVAKA</sequence>
<dbReference type="OrthoDB" id="267079at2759"/>
<keyword evidence="3" id="KW-0067">ATP-binding</keyword>
<dbReference type="InterPro" id="IPR006554">
    <property type="entry name" value="Helicase-like_DEXD_c2"/>
</dbReference>
<proteinExistence type="predicted"/>
<evidence type="ECO:0000313" key="6">
    <source>
        <dbReference type="Proteomes" id="UP000504617"/>
    </source>
</evidence>
<dbReference type="Proteomes" id="UP000504617">
    <property type="component" value="Unplaced"/>
</dbReference>
<dbReference type="InterPro" id="IPR027417">
    <property type="entry name" value="P-loop_NTPase"/>
</dbReference>
<dbReference type="KEGG" id="tsr:106557139"/>
<evidence type="ECO:0000313" key="7">
    <source>
        <dbReference type="RefSeq" id="XP_013931765.1"/>
    </source>
</evidence>
<dbReference type="AlphaFoldDB" id="A0A6I9Z7H3"/>
<dbReference type="PROSITE" id="PS51193">
    <property type="entry name" value="HELICASE_ATP_BIND_2"/>
    <property type="match status" value="1"/>
</dbReference>
<dbReference type="SUPFAM" id="SSF52540">
    <property type="entry name" value="P-loop containing nucleoside triphosphate hydrolases"/>
    <property type="match status" value="1"/>
</dbReference>
<evidence type="ECO:0000256" key="3">
    <source>
        <dbReference type="ARBA" id="ARBA00022840"/>
    </source>
</evidence>
<feature type="domain" description="Helicase ATP-binding" evidence="5">
    <location>
        <begin position="9"/>
        <end position="230"/>
    </location>
</feature>
<organism evidence="6 7">
    <name type="scientific">Thamnophis sirtalis</name>
    <dbReference type="NCBI Taxonomy" id="35019"/>
    <lineage>
        <taxon>Eukaryota</taxon>
        <taxon>Metazoa</taxon>
        <taxon>Chordata</taxon>
        <taxon>Craniata</taxon>
        <taxon>Vertebrata</taxon>
        <taxon>Euteleostomi</taxon>
        <taxon>Lepidosauria</taxon>
        <taxon>Squamata</taxon>
        <taxon>Bifurcata</taxon>
        <taxon>Unidentata</taxon>
        <taxon>Episquamata</taxon>
        <taxon>Toxicofera</taxon>
        <taxon>Serpentes</taxon>
        <taxon>Colubroidea</taxon>
        <taxon>Colubridae</taxon>
        <taxon>Natricinae</taxon>
        <taxon>Thamnophis</taxon>
    </lineage>
</organism>
<dbReference type="GO" id="GO:0005524">
    <property type="term" value="F:ATP binding"/>
    <property type="evidence" value="ECO:0007669"/>
    <property type="project" value="UniProtKB-KW"/>
</dbReference>
<reference evidence="7" key="1">
    <citation type="submission" date="2025-08" db="UniProtKB">
        <authorList>
            <consortium name="RefSeq"/>
        </authorList>
    </citation>
    <scope>IDENTIFICATION</scope>
    <source>
        <tissue evidence="7">Skeletal muscle</tissue>
    </source>
</reference>
<dbReference type="GO" id="GO:0034085">
    <property type="term" value="P:establishment of sister chromatid cohesion"/>
    <property type="evidence" value="ECO:0007669"/>
    <property type="project" value="TreeGrafter"/>
</dbReference>
<protein>
    <submittedName>
        <fullName evidence="7">ATP-dependent RNA helicase DDX11-like protein 8</fullName>
    </submittedName>
</protein>
<dbReference type="GO" id="GO:0003678">
    <property type="term" value="F:DNA helicase activity"/>
    <property type="evidence" value="ECO:0007669"/>
    <property type="project" value="InterPro"/>
</dbReference>
<dbReference type="Gene3D" id="3.40.50.300">
    <property type="entry name" value="P-loop containing nucleotide triphosphate hydrolases"/>
    <property type="match status" value="1"/>
</dbReference>
<dbReference type="RefSeq" id="XP_013931765.1">
    <property type="nucleotide sequence ID" value="XM_014076290.1"/>
</dbReference>
<keyword evidence="1" id="KW-0547">Nucleotide-binding</keyword>